<dbReference type="AlphaFoldDB" id="A0A183KFQ6"/>
<dbReference type="Proteomes" id="UP000279833">
    <property type="component" value="Unassembled WGS sequence"/>
</dbReference>
<organism evidence="3">
    <name type="scientific">Schistosoma curassoni</name>
    <dbReference type="NCBI Taxonomy" id="6186"/>
    <lineage>
        <taxon>Eukaryota</taxon>
        <taxon>Metazoa</taxon>
        <taxon>Spiralia</taxon>
        <taxon>Lophotrochozoa</taxon>
        <taxon>Platyhelminthes</taxon>
        <taxon>Trematoda</taxon>
        <taxon>Digenea</taxon>
        <taxon>Strigeidida</taxon>
        <taxon>Schistosomatoidea</taxon>
        <taxon>Schistosomatidae</taxon>
        <taxon>Schistosoma</taxon>
    </lineage>
</organism>
<proteinExistence type="predicted"/>
<gene>
    <name evidence="1" type="ORF">SCUD_LOCUS13851</name>
</gene>
<keyword evidence="2" id="KW-1185">Reference proteome</keyword>
<evidence type="ECO:0000313" key="2">
    <source>
        <dbReference type="Proteomes" id="UP000279833"/>
    </source>
</evidence>
<name>A0A183KFQ6_9TREM</name>
<dbReference type="EMBL" id="UZAK01036204">
    <property type="protein sequence ID" value="VDP54330.1"/>
    <property type="molecule type" value="Genomic_DNA"/>
</dbReference>
<sequence>MKAKIVSVAASVDDNIHKGKSKILEFNRENTNPITHDRETLQEVGTSTYLRSIIDEQGGSDADIKVRIEKQEPHSKEHIELKTIVNNNLHYER</sequence>
<reference evidence="3" key="1">
    <citation type="submission" date="2016-06" db="UniProtKB">
        <authorList>
            <consortium name="WormBaseParasite"/>
        </authorList>
    </citation>
    <scope>IDENTIFICATION</scope>
</reference>
<reference evidence="1 2" key="2">
    <citation type="submission" date="2018-11" db="EMBL/GenBank/DDBJ databases">
        <authorList>
            <consortium name="Pathogen Informatics"/>
        </authorList>
    </citation>
    <scope>NUCLEOTIDE SEQUENCE [LARGE SCALE GENOMIC DNA]</scope>
    <source>
        <strain evidence="1">Dakar</strain>
        <strain evidence="2">Dakar, Senegal</strain>
    </source>
</reference>
<evidence type="ECO:0000313" key="1">
    <source>
        <dbReference type="EMBL" id="VDP54330.1"/>
    </source>
</evidence>
<accession>A0A183KFQ6</accession>
<protein>
    <submittedName>
        <fullName evidence="3">DUF1659 domain-containing protein</fullName>
    </submittedName>
</protein>
<dbReference type="WBParaSite" id="SCUD_0001385401-mRNA-1">
    <property type="protein sequence ID" value="SCUD_0001385401-mRNA-1"/>
    <property type="gene ID" value="SCUD_0001385401"/>
</dbReference>
<evidence type="ECO:0000313" key="3">
    <source>
        <dbReference type="WBParaSite" id="SCUD_0001385401-mRNA-1"/>
    </source>
</evidence>